<keyword evidence="3" id="KW-0732">Signal</keyword>
<organism evidence="4 5">
    <name type="scientific">Nocardioides marinquilinus</name>
    <dbReference type="NCBI Taxonomy" id="1210400"/>
    <lineage>
        <taxon>Bacteria</taxon>
        <taxon>Bacillati</taxon>
        <taxon>Actinomycetota</taxon>
        <taxon>Actinomycetes</taxon>
        <taxon>Propionibacteriales</taxon>
        <taxon>Nocardioidaceae</taxon>
        <taxon>Nocardioides</taxon>
    </lineage>
</organism>
<protein>
    <recommendedName>
        <fullName evidence="6">Gram-positive cocci surface proteins LPxTG domain-containing protein</fullName>
    </recommendedName>
</protein>
<dbReference type="EMBL" id="BAABKG010000006">
    <property type="protein sequence ID" value="GAA5155694.1"/>
    <property type="molecule type" value="Genomic_DNA"/>
</dbReference>
<dbReference type="Proteomes" id="UP001500221">
    <property type="component" value="Unassembled WGS sequence"/>
</dbReference>
<proteinExistence type="predicted"/>
<dbReference type="RefSeq" id="WP_345463458.1">
    <property type="nucleotide sequence ID" value="NZ_BAABKG010000006.1"/>
</dbReference>
<feature type="region of interest" description="Disordered" evidence="1">
    <location>
        <begin position="353"/>
        <end position="420"/>
    </location>
</feature>
<feature type="transmembrane region" description="Helical" evidence="2">
    <location>
        <begin position="426"/>
        <end position="447"/>
    </location>
</feature>
<evidence type="ECO:0008006" key="6">
    <source>
        <dbReference type="Google" id="ProtNLM"/>
    </source>
</evidence>
<evidence type="ECO:0000313" key="5">
    <source>
        <dbReference type="Proteomes" id="UP001500221"/>
    </source>
</evidence>
<reference evidence="5" key="1">
    <citation type="journal article" date="2019" name="Int. J. Syst. Evol. Microbiol.">
        <title>The Global Catalogue of Microorganisms (GCM) 10K type strain sequencing project: providing services to taxonomists for standard genome sequencing and annotation.</title>
        <authorList>
            <consortium name="The Broad Institute Genomics Platform"/>
            <consortium name="The Broad Institute Genome Sequencing Center for Infectious Disease"/>
            <person name="Wu L."/>
            <person name="Ma J."/>
        </authorList>
    </citation>
    <scope>NUCLEOTIDE SEQUENCE [LARGE SCALE GENOMIC DNA]</scope>
    <source>
        <strain evidence="5">JCM 18459</strain>
    </source>
</reference>
<evidence type="ECO:0000313" key="4">
    <source>
        <dbReference type="EMBL" id="GAA5155694.1"/>
    </source>
</evidence>
<keyword evidence="2" id="KW-1133">Transmembrane helix</keyword>
<keyword evidence="2" id="KW-0472">Membrane</keyword>
<feature type="chain" id="PRO_5047284799" description="Gram-positive cocci surface proteins LPxTG domain-containing protein" evidence="3">
    <location>
        <begin position="29"/>
        <end position="452"/>
    </location>
</feature>
<feature type="region of interest" description="Disordered" evidence="1">
    <location>
        <begin position="178"/>
        <end position="204"/>
    </location>
</feature>
<keyword evidence="5" id="KW-1185">Reference proteome</keyword>
<accession>A0ABP9Q4A0</accession>
<name>A0ABP9Q4A0_9ACTN</name>
<evidence type="ECO:0000256" key="2">
    <source>
        <dbReference type="SAM" id="Phobius"/>
    </source>
</evidence>
<gene>
    <name evidence="4" type="ORF">GCM10023340_41600</name>
</gene>
<sequence>MTRRPALVLAALVVALGLPVLGATPASADIALPGVPIEQPSTDPSEPLPLEAGTWTDTLQGAQGAADSAHQFVYRRTMRASTVFIGVTGANSVENDRVDVVASLPSGEECASDYSESGYENAFGSFGARLYIGPDEPNDGDSACLVADELRFTVSRGTKNVSSPVPVSIRIVEEAPTTSDVTTLPAQPETPRVEVPDVPEGDDLVGADTFEDARYLDDGSYRTTVGEGEQKFWRVRLGWGQQLSTRLRLPAADDATLERIGGFGPNVELVLVDPLLNTFREGVEDAVTSGDYGDEPVTMRDGTSPVAYDNRFGDGVAILPGDYWVTVSVDAPDDRAPIEVPMQLEVQVLGEPGAGAPAFPATVQSPTGDAGPDGYAADTPYLVSPGTFAADVSGSTDAPEPEDDGEASDGSATDDAAADDDTTRRVAGLGAGALGLACCAAGVLLLARRRRG</sequence>
<keyword evidence="2" id="KW-0812">Transmembrane</keyword>
<evidence type="ECO:0000256" key="3">
    <source>
        <dbReference type="SAM" id="SignalP"/>
    </source>
</evidence>
<comment type="caution">
    <text evidence="4">The sequence shown here is derived from an EMBL/GenBank/DDBJ whole genome shotgun (WGS) entry which is preliminary data.</text>
</comment>
<feature type="signal peptide" evidence="3">
    <location>
        <begin position="1"/>
        <end position="28"/>
    </location>
</feature>
<evidence type="ECO:0000256" key="1">
    <source>
        <dbReference type="SAM" id="MobiDB-lite"/>
    </source>
</evidence>